<dbReference type="GO" id="GO:0046872">
    <property type="term" value="F:metal ion binding"/>
    <property type="evidence" value="ECO:0007669"/>
    <property type="project" value="UniProtKB-KW"/>
</dbReference>
<protein>
    <submittedName>
        <fullName evidence="6">FAA hydrolase family protein</fullName>
    </submittedName>
</protein>
<dbReference type="Gene3D" id="3.90.850.10">
    <property type="entry name" value="Fumarylacetoacetase-like, C-terminal domain"/>
    <property type="match status" value="1"/>
</dbReference>
<reference evidence="6 7" key="1">
    <citation type="submission" date="2019-01" db="EMBL/GenBank/DDBJ databases">
        <title>Genomic insights into a novel species Rhodoferax sp.</title>
        <authorList>
            <person name="Jin L."/>
        </authorList>
    </citation>
    <scope>NUCLEOTIDE SEQUENCE [LARGE SCALE GENOMIC DNA]</scope>
    <source>
        <strain evidence="6 7">CHu59-6-5</strain>
    </source>
</reference>
<dbReference type="PANTHER" id="PTHR42796:SF4">
    <property type="entry name" value="FUMARYLACETOACETATE HYDROLASE DOMAIN-CONTAINING PROTEIN 2A"/>
    <property type="match status" value="1"/>
</dbReference>
<dbReference type="KEGG" id="rhf:EUB48_08865"/>
<feature type="domain" description="Fumarylacetoacetase-like C-terminal" evidence="5">
    <location>
        <begin position="75"/>
        <end position="281"/>
    </location>
</feature>
<name>A0A515DAD4_9BURK</name>
<dbReference type="PANTHER" id="PTHR42796">
    <property type="entry name" value="FUMARYLACETOACETATE HYDROLASE DOMAIN-CONTAINING PROTEIN 2A-RELATED"/>
    <property type="match status" value="1"/>
</dbReference>
<dbReference type="GO" id="GO:0019752">
    <property type="term" value="P:carboxylic acid metabolic process"/>
    <property type="evidence" value="ECO:0007669"/>
    <property type="project" value="UniProtKB-ARBA"/>
</dbReference>
<sequence length="287" mass="31098">MKLLSFVSPTRASFGVVDGDRVIDMGVRLGATCPDLKGALQGGALERIERLAAGAPADYRLDEIRFLPLMPNPGKIVCVGLNYVAHRAEGGHKTESPAPVIFLRVPESQVGHGQPMLCPRESHQFDFEAELAVVIGKAGRRIAEADAMSYIAGISCYNDGSVRDWQLQTPQWSPGKNFPATGAFGPWLVTPDEVDPVRSLRLSCRLNGETMQDTTTDLMMFPIPKLISFISTWTTLEVGDVIVTGTPGGVGLRRNPQVWMKHGDVVEIELEGVGVLRNPIVKEGPAV</sequence>
<dbReference type="AlphaFoldDB" id="A0A515DAD4"/>
<gene>
    <name evidence="6" type="ORF">EUB48_08865</name>
</gene>
<dbReference type="EMBL" id="CP035503">
    <property type="protein sequence ID" value="QDL37371.1"/>
    <property type="molecule type" value="Genomic_DNA"/>
</dbReference>
<comment type="cofactor">
    <cofactor evidence="1">
        <name>Mg(2+)</name>
        <dbReference type="ChEBI" id="CHEBI:18420"/>
    </cofactor>
</comment>
<dbReference type="GO" id="GO:0016787">
    <property type="term" value="F:hydrolase activity"/>
    <property type="evidence" value="ECO:0007669"/>
    <property type="project" value="UniProtKB-KW"/>
</dbReference>
<dbReference type="InterPro" id="IPR011234">
    <property type="entry name" value="Fumarylacetoacetase-like_C"/>
</dbReference>
<proteinExistence type="inferred from homology"/>
<comment type="similarity">
    <text evidence="2">Belongs to the FAH family.</text>
</comment>
<dbReference type="InterPro" id="IPR051121">
    <property type="entry name" value="FAH"/>
</dbReference>
<keyword evidence="7" id="KW-1185">Reference proteome</keyword>
<dbReference type="Proteomes" id="UP000316798">
    <property type="component" value="Chromosome"/>
</dbReference>
<evidence type="ECO:0000259" key="5">
    <source>
        <dbReference type="Pfam" id="PF01557"/>
    </source>
</evidence>
<dbReference type="RefSeq" id="WP_142818541.1">
    <property type="nucleotide sequence ID" value="NZ_CP035503.1"/>
</dbReference>
<dbReference type="GO" id="GO:0016853">
    <property type="term" value="F:isomerase activity"/>
    <property type="evidence" value="ECO:0007669"/>
    <property type="project" value="UniProtKB-ARBA"/>
</dbReference>
<accession>A0A515DAD4</accession>
<evidence type="ECO:0000256" key="2">
    <source>
        <dbReference type="ARBA" id="ARBA00010211"/>
    </source>
</evidence>
<evidence type="ECO:0000313" key="6">
    <source>
        <dbReference type="EMBL" id="QDL37371.1"/>
    </source>
</evidence>
<dbReference type="OrthoDB" id="9805307at2"/>
<dbReference type="InterPro" id="IPR036663">
    <property type="entry name" value="Fumarylacetoacetase_C_sf"/>
</dbReference>
<dbReference type="FunFam" id="3.90.850.10:FF:000002">
    <property type="entry name" value="2-hydroxyhepta-2,4-diene-1,7-dioate isomerase"/>
    <property type="match status" value="1"/>
</dbReference>
<organism evidence="6 7">
    <name type="scientific">Rhodoferax sediminis</name>
    <dbReference type="NCBI Taxonomy" id="2509614"/>
    <lineage>
        <taxon>Bacteria</taxon>
        <taxon>Pseudomonadati</taxon>
        <taxon>Pseudomonadota</taxon>
        <taxon>Betaproteobacteria</taxon>
        <taxon>Burkholderiales</taxon>
        <taxon>Comamonadaceae</taxon>
        <taxon>Rhodoferax</taxon>
    </lineage>
</organism>
<keyword evidence="4 6" id="KW-0378">Hydrolase</keyword>
<dbReference type="Pfam" id="PF01557">
    <property type="entry name" value="FAA_hydrolase"/>
    <property type="match status" value="1"/>
</dbReference>
<dbReference type="SUPFAM" id="SSF56529">
    <property type="entry name" value="FAH"/>
    <property type="match status" value="1"/>
</dbReference>
<evidence type="ECO:0000256" key="3">
    <source>
        <dbReference type="ARBA" id="ARBA00022723"/>
    </source>
</evidence>
<evidence type="ECO:0000313" key="7">
    <source>
        <dbReference type="Proteomes" id="UP000316798"/>
    </source>
</evidence>
<evidence type="ECO:0000256" key="1">
    <source>
        <dbReference type="ARBA" id="ARBA00001946"/>
    </source>
</evidence>
<keyword evidence="3" id="KW-0479">Metal-binding</keyword>
<evidence type="ECO:0000256" key="4">
    <source>
        <dbReference type="ARBA" id="ARBA00022801"/>
    </source>
</evidence>